<evidence type="ECO:0000313" key="2">
    <source>
        <dbReference type="Proteomes" id="UP000807469"/>
    </source>
</evidence>
<sequence length="142" mass="16097">MCRMASTILATHLTVCQNCVRRIMRVRRLKMTANILEQIAEWRLFRLVRIIRNIPERTEGGEMWGEGADRRYCSSQVPAKQTVVTNEREGKPVLNSVFTLSAAYMTVNFTTQVRLLFSISRVLYSPSRSLNPGTLLEGSGAC</sequence>
<dbReference type="AlphaFoldDB" id="A0A9P5Z457"/>
<dbReference type="EMBL" id="MU155219">
    <property type="protein sequence ID" value="KAF9479116.1"/>
    <property type="molecule type" value="Genomic_DNA"/>
</dbReference>
<accession>A0A9P5Z457</accession>
<evidence type="ECO:0000313" key="1">
    <source>
        <dbReference type="EMBL" id="KAF9479116.1"/>
    </source>
</evidence>
<gene>
    <name evidence="1" type="ORF">BDN70DRAFT_708802</name>
</gene>
<organism evidence="1 2">
    <name type="scientific">Pholiota conissans</name>
    <dbReference type="NCBI Taxonomy" id="109636"/>
    <lineage>
        <taxon>Eukaryota</taxon>
        <taxon>Fungi</taxon>
        <taxon>Dikarya</taxon>
        <taxon>Basidiomycota</taxon>
        <taxon>Agaricomycotina</taxon>
        <taxon>Agaricomycetes</taxon>
        <taxon>Agaricomycetidae</taxon>
        <taxon>Agaricales</taxon>
        <taxon>Agaricineae</taxon>
        <taxon>Strophariaceae</taxon>
        <taxon>Pholiota</taxon>
    </lineage>
</organism>
<comment type="caution">
    <text evidence="1">The sequence shown here is derived from an EMBL/GenBank/DDBJ whole genome shotgun (WGS) entry which is preliminary data.</text>
</comment>
<name>A0A9P5Z457_9AGAR</name>
<reference evidence="1" key="1">
    <citation type="submission" date="2020-11" db="EMBL/GenBank/DDBJ databases">
        <authorList>
            <consortium name="DOE Joint Genome Institute"/>
            <person name="Ahrendt S."/>
            <person name="Riley R."/>
            <person name="Andreopoulos W."/>
            <person name="Labutti K."/>
            <person name="Pangilinan J."/>
            <person name="Ruiz-Duenas F.J."/>
            <person name="Barrasa J.M."/>
            <person name="Sanchez-Garcia M."/>
            <person name="Camarero S."/>
            <person name="Miyauchi S."/>
            <person name="Serrano A."/>
            <person name="Linde D."/>
            <person name="Babiker R."/>
            <person name="Drula E."/>
            <person name="Ayuso-Fernandez I."/>
            <person name="Pacheco R."/>
            <person name="Padilla G."/>
            <person name="Ferreira P."/>
            <person name="Barriuso J."/>
            <person name="Kellner H."/>
            <person name="Castanera R."/>
            <person name="Alfaro M."/>
            <person name="Ramirez L."/>
            <person name="Pisabarro A.G."/>
            <person name="Kuo A."/>
            <person name="Tritt A."/>
            <person name="Lipzen A."/>
            <person name="He G."/>
            <person name="Yan M."/>
            <person name="Ng V."/>
            <person name="Cullen D."/>
            <person name="Martin F."/>
            <person name="Rosso M.-N."/>
            <person name="Henrissat B."/>
            <person name="Hibbett D."/>
            <person name="Martinez A.T."/>
            <person name="Grigoriev I.V."/>
        </authorList>
    </citation>
    <scope>NUCLEOTIDE SEQUENCE</scope>
    <source>
        <strain evidence="1">CIRM-BRFM 674</strain>
    </source>
</reference>
<proteinExistence type="predicted"/>
<protein>
    <submittedName>
        <fullName evidence="1">Uncharacterized protein</fullName>
    </submittedName>
</protein>
<dbReference type="Proteomes" id="UP000807469">
    <property type="component" value="Unassembled WGS sequence"/>
</dbReference>
<keyword evidence="2" id="KW-1185">Reference proteome</keyword>